<gene>
    <name evidence="1" type="ORF">A2Y83_00670</name>
</gene>
<protein>
    <submittedName>
        <fullName evidence="1">Uncharacterized protein</fullName>
    </submittedName>
</protein>
<proteinExistence type="predicted"/>
<accession>A0A1F5S236</accession>
<comment type="caution">
    <text evidence="1">The sequence shown here is derived from an EMBL/GenBank/DDBJ whole genome shotgun (WGS) entry which is preliminary data.</text>
</comment>
<dbReference type="STRING" id="1797985.A2Y83_00670"/>
<evidence type="ECO:0000313" key="1">
    <source>
        <dbReference type="EMBL" id="OGF20341.1"/>
    </source>
</evidence>
<organism evidence="1 2">
    <name type="scientific">Candidatus Falkowbacteria bacterium RBG_13_39_14</name>
    <dbReference type="NCBI Taxonomy" id="1797985"/>
    <lineage>
        <taxon>Bacteria</taxon>
        <taxon>Candidatus Falkowiibacteriota</taxon>
    </lineage>
</organism>
<name>A0A1F5S236_9BACT</name>
<sequence>MALNNFKKVYETDHIKPLIKEMRNDISSESRVVGEMLRVFHRIVADVKSFSNLSCKRKRKLILYRRLFLQNCIKINFNYKEKMENLLALNSRLQPCYPELAVNTKYFANEIINWLERGKKF</sequence>
<dbReference type="Proteomes" id="UP000178323">
    <property type="component" value="Unassembled WGS sequence"/>
</dbReference>
<reference evidence="1 2" key="1">
    <citation type="journal article" date="2016" name="Nat. Commun.">
        <title>Thousands of microbial genomes shed light on interconnected biogeochemical processes in an aquifer system.</title>
        <authorList>
            <person name="Anantharaman K."/>
            <person name="Brown C.T."/>
            <person name="Hug L.A."/>
            <person name="Sharon I."/>
            <person name="Castelle C.J."/>
            <person name="Probst A.J."/>
            <person name="Thomas B.C."/>
            <person name="Singh A."/>
            <person name="Wilkins M.J."/>
            <person name="Karaoz U."/>
            <person name="Brodie E.L."/>
            <person name="Williams K.H."/>
            <person name="Hubbard S.S."/>
            <person name="Banfield J.F."/>
        </authorList>
    </citation>
    <scope>NUCLEOTIDE SEQUENCE [LARGE SCALE GENOMIC DNA]</scope>
</reference>
<dbReference type="AlphaFoldDB" id="A0A1F5S236"/>
<evidence type="ECO:0000313" key="2">
    <source>
        <dbReference type="Proteomes" id="UP000178323"/>
    </source>
</evidence>
<dbReference type="EMBL" id="MFFS01000096">
    <property type="protein sequence ID" value="OGF20341.1"/>
    <property type="molecule type" value="Genomic_DNA"/>
</dbReference>